<accession>A0ABV2JLW3</accession>
<feature type="transmembrane region" description="Helical" evidence="14">
    <location>
        <begin position="368"/>
        <end position="389"/>
    </location>
</feature>
<feature type="transmembrane region" description="Helical" evidence="14">
    <location>
        <begin position="420"/>
        <end position="440"/>
    </location>
</feature>
<comment type="subcellular location">
    <subcellularLocation>
        <location evidence="1">Cell membrane</location>
        <topology evidence="1">Multi-pass membrane protein</topology>
    </subcellularLocation>
</comment>
<comment type="subunit">
    <text evidence="2">Homodimer.</text>
</comment>
<evidence type="ECO:0000313" key="15">
    <source>
        <dbReference type="EMBL" id="MET3644887.1"/>
    </source>
</evidence>
<organism evidence="15 16">
    <name type="scientific">Streptococcus gallinaceus</name>
    <dbReference type="NCBI Taxonomy" id="165758"/>
    <lineage>
        <taxon>Bacteria</taxon>
        <taxon>Bacillati</taxon>
        <taxon>Bacillota</taxon>
        <taxon>Bacilli</taxon>
        <taxon>Lactobacillales</taxon>
        <taxon>Streptococcaceae</taxon>
        <taxon>Streptococcus</taxon>
    </lineage>
</organism>
<evidence type="ECO:0000256" key="7">
    <source>
        <dbReference type="ARBA" id="ARBA00022692"/>
    </source>
</evidence>
<dbReference type="PANTHER" id="PTHR33843:SF4">
    <property type="entry name" value="ASCORBATE-SPECIFIC PTS SYSTEM EIIC COMPONENT"/>
    <property type="match status" value="1"/>
</dbReference>
<dbReference type="Proteomes" id="UP001549055">
    <property type="component" value="Unassembled WGS sequence"/>
</dbReference>
<comment type="similarity">
    <text evidence="11">Belongs to the UlaA family.</text>
</comment>
<evidence type="ECO:0000256" key="2">
    <source>
        <dbReference type="ARBA" id="ARBA00011738"/>
    </source>
</evidence>
<dbReference type="RefSeq" id="WP_253365500.1">
    <property type="nucleotide sequence ID" value="NZ_JALJXU010000006.1"/>
</dbReference>
<keyword evidence="8 14" id="KW-1133">Transmembrane helix</keyword>
<feature type="transmembrane region" description="Helical" evidence="14">
    <location>
        <begin position="6"/>
        <end position="26"/>
    </location>
</feature>
<evidence type="ECO:0000256" key="6">
    <source>
        <dbReference type="ARBA" id="ARBA00022683"/>
    </source>
</evidence>
<evidence type="ECO:0000256" key="10">
    <source>
        <dbReference type="ARBA" id="ARBA00037387"/>
    </source>
</evidence>
<comment type="caution">
    <text evidence="15">The sequence shown here is derived from an EMBL/GenBank/DDBJ whole genome shotgun (WGS) entry which is preliminary data.</text>
</comment>
<feature type="transmembrane region" description="Helical" evidence="14">
    <location>
        <begin position="93"/>
        <end position="112"/>
    </location>
</feature>
<dbReference type="InterPro" id="IPR004703">
    <property type="entry name" value="PTS_sugar-sp_permease"/>
</dbReference>
<feature type="transmembrane region" description="Helical" evidence="14">
    <location>
        <begin position="124"/>
        <end position="157"/>
    </location>
</feature>
<dbReference type="Pfam" id="PF03611">
    <property type="entry name" value="EIIC-GAT"/>
    <property type="match status" value="1"/>
</dbReference>
<keyword evidence="16" id="KW-1185">Reference proteome</keyword>
<evidence type="ECO:0000256" key="3">
    <source>
        <dbReference type="ARBA" id="ARBA00022448"/>
    </source>
</evidence>
<reference evidence="15 16" key="1">
    <citation type="submission" date="2024-06" db="EMBL/GenBank/DDBJ databases">
        <title>Genomic Encyclopedia of Type Strains, Phase IV (KMG-IV): sequencing the most valuable type-strain genomes for metagenomic binning, comparative biology and taxonomic classification.</title>
        <authorList>
            <person name="Goeker M."/>
        </authorList>
    </citation>
    <scope>NUCLEOTIDE SEQUENCE [LARGE SCALE GENOMIC DNA]</scope>
    <source>
        <strain evidence="15 16">DSM 15349</strain>
    </source>
</reference>
<evidence type="ECO:0000256" key="4">
    <source>
        <dbReference type="ARBA" id="ARBA00022475"/>
    </source>
</evidence>
<keyword evidence="5" id="KW-0762">Sugar transport</keyword>
<name>A0ABV2JLW3_9STRE</name>
<feature type="transmembrane region" description="Helical" evidence="14">
    <location>
        <begin position="219"/>
        <end position="243"/>
    </location>
</feature>
<proteinExistence type="inferred from homology"/>
<keyword evidence="3" id="KW-0813">Transport</keyword>
<keyword evidence="4" id="KW-1003">Cell membrane</keyword>
<sequence>MLDFLIDIAKTPAILVALIAILGLALQKKSASDLLKGGIKTFVGFIVVSGGATILQTSLQPFGQMFEHAFHLKGVVPNNEAIVALALDKFGTATSLIMLLGMVFNILIARFTRFKYIFLTGHHTLYMACMIAVIMTVAGFTSAGLIVMGGLALGIIMSLSPAFVQKYMVQLTGNDKVALGHFSSLGYWLSGFVGGLVGDKSKSTEDIKFPKGLAFLRDSTVSIALSMSIIYIIVAIFAGGAYIEKELSSGTNSIVYALQLGGTFAAGVFTILAGVRLILAEIVPAFKGISEKLVPNSKPALDCPIVYPSAPNAVLIGFISSFVGGLVSMLIMILTGGVVILPGVVPHFFCGATAGVMGNASGGIRGSIVGAFMQGVLISFLPVFLMPVLGDLGFAGSTFSDADFGLSGIFLGTLANKGGVVAVSIGIFAVLAVMVAMTVLKKDKKEA</sequence>
<evidence type="ECO:0000313" key="16">
    <source>
        <dbReference type="Proteomes" id="UP001549055"/>
    </source>
</evidence>
<gene>
    <name evidence="15" type="ORF">ABID27_001518</name>
</gene>
<protein>
    <recommendedName>
        <fullName evidence="12">Ascorbate-specific PTS system EIIC component</fullName>
    </recommendedName>
    <alternativeName>
        <fullName evidence="13">Ascorbate-specific permease IIC component UlaA</fullName>
    </alternativeName>
</protein>
<keyword evidence="6" id="KW-0598">Phosphotransferase system</keyword>
<evidence type="ECO:0000256" key="1">
    <source>
        <dbReference type="ARBA" id="ARBA00004651"/>
    </source>
</evidence>
<feature type="transmembrane region" description="Helical" evidence="14">
    <location>
        <begin position="255"/>
        <end position="279"/>
    </location>
</feature>
<evidence type="ECO:0000256" key="5">
    <source>
        <dbReference type="ARBA" id="ARBA00022597"/>
    </source>
</evidence>
<evidence type="ECO:0000256" key="8">
    <source>
        <dbReference type="ARBA" id="ARBA00022989"/>
    </source>
</evidence>
<dbReference type="NCBIfam" id="NF009553">
    <property type="entry name" value="PRK12997.1-5"/>
    <property type="match status" value="1"/>
</dbReference>
<keyword evidence="9 14" id="KW-0472">Membrane</keyword>
<feature type="transmembrane region" description="Helical" evidence="14">
    <location>
        <begin position="329"/>
        <end position="356"/>
    </location>
</feature>
<dbReference type="PANTHER" id="PTHR33843">
    <property type="entry name" value="ASCORBATE-SPECIFIC PTS SYSTEM EIIC COMPONENT"/>
    <property type="match status" value="1"/>
</dbReference>
<evidence type="ECO:0000256" key="11">
    <source>
        <dbReference type="ARBA" id="ARBA00038218"/>
    </source>
</evidence>
<feature type="transmembrane region" description="Helical" evidence="14">
    <location>
        <begin position="38"/>
        <end position="59"/>
    </location>
</feature>
<dbReference type="EMBL" id="JBEPMK010000005">
    <property type="protein sequence ID" value="MET3644887.1"/>
    <property type="molecule type" value="Genomic_DNA"/>
</dbReference>
<dbReference type="NCBIfam" id="NF006922">
    <property type="entry name" value="PRK09410.1-5"/>
    <property type="match status" value="1"/>
</dbReference>
<dbReference type="NCBIfam" id="NF006920">
    <property type="entry name" value="PRK09410.1-2"/>
    <property type="match status" value="1"/>
</dbReference>
<evidence type="ECO:0000256" key="13">
    <source>
        <dbReference type="ARBA" id="ARBA00042859"/>
    </source>
</evidence>
<evidence type="ECO:0000256" key="14">
    <source>
        <dbReference type="SAM" id="Phobius"/>
    </source>
</evidence>
<keyword evidence="7 14" id="KW-0812">Transmembrane</keyword>
<dbReference type="InterPro" id="IPR051562">
    <property type="entry name" value="Ascorbate-PTS_EIIC"/>
</dbReference>
<evidence type="ECO:0000256" key="12">
    <source>
        <dbReference type="ARBA" id="ARBA00039702"/>
    </source>
</evidence>
<comment type="function">
    <text evidence="10">The phosphoenolpyruvate-dependent sugar phosphotransferase system (sugar PTS), a major carbohydrate active transport system, catalyzes the phosphorylation of incoming sugar substrates concomitantly with their translocation across the cell membrane. The enzyme II UlaABC PTS system is involved in ascorbate transport.</text>
</comment>
<evidence type="ECO:0000256" key="9">
    <source>
        <dbReference type="ARBA" id="ARBA00023136"/>
    </source>
</evidence>